<keyword evidence="1" id="KW-0175">Coiled coil</keyword>
<keyword evidence="4" id="KW-1185">Reference proteome</keyword>
<dbReference type="KEGG" id="fcy:FRACYDRAFT_237278"/>
<sequence>MYEEETEAIALAVNNFEKGVHRILERRDPNDKDKSRDRVQRLMDHTKHLLIELFNKRRSLRAFLRWFEKEWTRLEVDLERFPVQILKHSMQCYLRCQDSFILITSGECRHEYDMKVARKTKFRSRLSTLQERDDGYTVLYKDTGIYSGFGFDEFNNEIVGIRALLVKELKRYHNSPWDFLDRQGVTELLEIQLDKHEIEAKDLQNALQSLKLKMIENICKRLKPKNLKFATQDKMERLSLSIQGQKIDLERRAKSFQIEGPLLHTEKQRPEDWNSFALEFKKEKDCLPYSQQKRRRVIVDSDSEDDITDTGVIMKSSILDLSGKSSGLLVKVDSSLTNTECEESLGKIKTQMGINTHELELARESLEGEGINKDRVLEEEQVLCFERILNRALTRDEVNPNEVWDARECLRRACMEAGNAYLWGSRHGCVERAIQNFRRCKVILADQRKSNSDQRNSNSLPIQINLLYLEGSAEVNIGIALVVTSERKITTPKVKIFQAVEEFKTVKGLMVKLRNFAEKSSLFSEAASYILKSKQLESLACRWGGMGYWLVSQEKKSIESFQQASQFLSDEDLQKWSDFEDEIFDLAAESIYATCELADRCYSKMEGLDQSSRARGDQLLGILTRALDRHTEICGTIERLYNTDRAKEFRLEYEITFVDDVILHRNKIIRWWEDSKNHTNEGANRRCLPSFKRSDISSTVNVVLTSEPTNSIFSSDGKRKRCQKRKIQGVSSRPIKNRDDVHALYNTPFIERLPSPPKKYRRWGDELLPVHTNYSSDKNKEAHSDNLQYPSVAPPIPLEYQ</sequence>
<organism evidence="3 4">
    <name type="scientific">Fragilariopsis cylindrus CCMP1102</name>
    <dbReference type="NCBI Taxonomy" id="635003"/>
    <lineage>
        <taxon>Eukaryota</taxon>
        <taxon>Sar</taxon>
        <taxon>Stramenopiles</taxon>
        <taxon>Ochrophyta</taxon>
        <taxon>Bacillariophyta</taxon>
        <taxon>Bacillariophyceae</taxon>
        <taxon>Bacillariophycidae</taxon>
        <taxon>Bacillariales</taxon>
        <taxon>Bacillariaceae</taxon>
        <taxon>Fragilariopsis</taxon>
    </lineage>
</organism>
<feature type="coiled-coil region" evidence="1">
    <location>
        <begin position="186"/>
        <end position="213"/>
    </location>
</feature>
<accession>A0A1E7FLE2</accession>
<dbReference type="EMBL" id="KV784356">
    <property type="protein sequence ID" value="OEU18988.1"/>
    <property type="molecule type" value="Genomic_DNA"/>
</dbReference>
<dbReference type="AlphaFoldDB" id="A0A1E7FLE2"/>
<evidence type="ECO:0000256" key="2">
    <source>
        <dbReference type="SAM" id="MobiDB-lite"/>
    </source>
</evidence>
<proteinExistence type="predicted"/>
<dbReference type="Proteomes" id="UP000095751">
    <property type="component" value="Unassembled WGS sequence"/>
</dbReference>
<dbReference type="InParanoid" id="A0A1E7FLE2"/>
<evidence type="ECO:0000313" key="4">
    <source>
        <dbReference type="Proteomes" id="UP000095751"/>
    </source>
</evidence>
<name>A0A1E7FLE2_9STRA</name>
<feature type="region of interest" description="Disordered" evidence="2">
    <location>
        <begin position="774"/>
        <end position="801"/>
    </location>
</feature>
<protein>
    <submittedName>
        <fullName evidence="3">Uncharacterized protein</fullName>
    </submittedName>
</protein>
<evidence type="ECO:0000313" key="3">
    <source>
        <dbReference type="EMBL" id="OEU18988.1"/>
    </source>
</evidence>
<feature type="compositionally biased region" description="Pro residues" evidence="2">
    <location>
        <begin position="792"/>
        <end position="801"/>
    </location>
</feature>
<dbReference type="OrthoDB" id="41849at2759"/>
<reference evidence="3 4" key="1">
    <citation type="submission" date="2016-09" db="EMBL/GenBank/DDBJ databases">
        <title>Extensive genetic diversity and differential bi-allelic expression allows diatom success in the polar Southern Ocean.</title>
        <authorList>
            <consortium name="DOE Joint Genome Institute"/>
            <person name="Mock T."/>
            <person name="Otillar R.P."/>
            <person name="Strauss J."/>
            <person name="Dupont C."/>
            <person name="Frickenhaus S."/>
            <person name="Maumus F."/>
            <person name="Mcmullan M."/>
            <person name="Sanges R."/>
            <person name="Schmutz J."/>
            <person name="Toseland A."/>
            <person name="Valas R."/>
            <person name="Veluchamy A."/>
            <person name="Ward B.J."/>
            <person name="Allen A."/>
            <person name="Barry K."/>
            <person name="Falciatore A."/>
            <person name="Ferrante M."/>
            <person name="Fortunato A.E."/>
            <person name="Gloeckner G."/>
            <person name="Gruber A."/>
            <person name="Hipkin R."/>
            <person name="Janech M."/>
            <person name="Kroth P."/>
            <person name="Leese F."/>
            <person name="Lindquist E."/>
            <person name="Lyon B.R."/>
            <person name="Martin J."/>
            <person name="Mayer C."/>
            <person name="Parker M."/>
            <person name="Quesneville H."/>
            <person name="Raymond J."/>
            <person name="Uhlig C."/>
            <person name="Valentin K.U."/>
            <person name="Worden A.Z."/>
            <person name="Armbrust E.V."/>
            <person name="Bowler C."/>
            <person name="Green B."/>
            <person name="Moulton V."/>
            <person name="Van Oosterhout C."/>
            <person name="Grigoriev I."/>
        </authorList>
    </citation>
    <scope>NUCLEOTIDE SEQUENCE [LARGE SCALE GENOMIC DNA]</scope>
    <source>
        <strain evidence="3 4">CCMP1102</strain>
    </source>
</reference>
<gene>
    <name evidence="3" type="ORF">FRACYDRAFT_237278</name>
</gene>
<evidence type="ECO:0000256" key="1">
    <source>
        <dbReference type="SAM" id="Coils"/>
    </source>
</evidence>